<sequence>MADMVSSPKKAAVKPRKAKAPASHPKYSEMVQSAITTLKERGGSSRQAIMKYIKAHYKVGGDDKMINAHLKMCLKRGVTSGQLKQIKGTGASGSFRLGEKKVEKKPTAKRPTAKKPAAKKAGSAKAKQPAVKSKSTGKLGSKTTAAKKPKAVKKPAVKKATKSPAKKATKPKPVKKPAAKKTSKSTTKKSPKVARK</sequence>
<evidence type="ECO:0000259" key="8">
    <source>
        <dbReference type="PROSITE" id="PS51504"/>
    </source>
</evidence>
<accession>A0ABM1ELY4</accession>
<dbReference type="InterPro" id="IPR005819">
    <property type="entry name" value="H1/H5"/>
</dbReference>
<dbReference type="InterPro" id="IPR036388">
    <property type="entry name" value="WH-like_DNA-bd_sf"/>
</dbReference>
<evidence type="ECO:0000256" key="6">
    <source>
        <dbReference type="RuleBase" id="RU003894"/>
    </source>
</evidence>
<dbReference type="SMART" id="SM00526">
    <property type="entry name" value="H15"/>
    <property type="match status" value="1"/>
</dbReference>
<evidence type="ECO:0000256" key="1">
    <source>
        <dbReference type="ARBA" id="ARBA00004123"/>
    </source>
</evidence>
<protein>
    <submittedName>
        <fullName evidence="10">Histone H1-delta-like</fullName>
    </submittedName>
</protein>
<dbReference type="CDD" id="cd00073">
    <property type="entry name" value="H15"/>
    <property type="match status" value="1"/>
</dbReference>
<dbReference type="Gene3D" id="1.10.10.10">
    <property type="entry name" value="Winged helix-like DNA-binding domain superfamily/Winged helix DNA-binding domain"/>
    <property type="match status" value="1"/>
</dbReference>
<feature type="compositionally biased region" description="Low complexity" evidence="7">
    <location>
        <begin position="119"/>
        <end position="144"/>
    </location>
</feature>
<proteinExistence type="inferred from homology"/>
<evidence type="ECO:0000256" key="4">
    <source>
        <dbReference type="ARBA" id="ARBA00023125"/>
    </source>
</evidence>
<gene>
    <name evidence="10" type="primary">LOC106813552</name>
</gene>
<keyword evidence="4 6" id="KW-0238">DNA-binding</keyword>
<keyword evidence="9" id="KW-1185">Reference proteome</keyword>
<dbReference type="InterPro" id="IPR005818">
    <property type="entry name" value="Histone_H1/H5_H15"/>
</dbReference>
<feature type="compositionally biased region" description="Basic residues" evidence="7">
    <location>
        <begin position="145"/>
        <end position="196"/>
    </location>
</feature>
<feature type="compositionally biased region" description="Low complexity" evidence="7">
    <location>
        <begin position="1"/>
        <end position="10"/>
    </location>
</feature>
<evidence type="ECO:0000256" key="5">
    <source>
        <dbReference type="ARBA" id="ARBA00023242"/>
    </source>
</evidence>
<keyword evidence="5 6" id="KW-0539">Nucleus</keyword>
<name>A0ABM1ELY4_PRICU</name>
<dbReference type="GeneID" id="106813552"/>
<evidence type="ECO:0000313" key="10">
    <source>
        <dbReference type="RefSeq" id="XP_014673205.1"/>
    </source>
</evidence>
<keyword evidence="3 6" id="KW-0158">Chromosome</keyword>
<organism evidence="9 10">
    <name type="scientific">Priapulus caudatus</name>
    <name type="common">Priapulid worm</name>
    <dbReference type="NCBI Taxonomy" id="37621"/>
    <lineage>
        <taxon>Eukaryota</taxon>
        <taxon>Metazoa</taxon>
        <taxon>Ecdysozoa</taxon>
        <taxon>Scalidophora</taxon>
        <taxon>Priapulida</taxon>
        <taxon>Priapulimorpha</taxon>
        <taxon>Priapulimorphida</taxon>
        <taxon>Priapulidae</taxon>
        <taxon>Priapulus</taxon>
    </lineage>
</organism>
<reference evidence="10" key="1">
    <citation type="submission" date="2025-08" db="UniProtKB">
        <authorList>
            <consortium name="RefSeq"/>
        </authorList>
    </citation>
    <scope>IDENTIFICATION</scope>
</reference>
<feature type="compositionally biased region" description="Basic residues" evidence="7">
    <location>
        <begin position="107"/>
        <end position="118"/>
    </location>
</feature>
<feature type="region of interest" description="Disordered" evidence="7">
    <location>
        <begin position="1"/>
        <end position="27"/>
    </location>
</feature>
<dbReference type="Proteomes" id="UP000695022">
    <property type="component" value="Unplaced"/>
</dbReference>
<dbReference type="PRINTS" id="PR00624">
    <property type="entry name" value="HISTONEH5"/>
</dbReference>
<dbReference type="PROSITE" id="PS51504">
    <property type="entry name" value="H15"/>
    <property type="match status" value="1"/>
</dbReference>
<comment type="subcellular location">
    <subcellularLocation>
        <location evidence="2">Chromosome</location>
    </subcellularLocation>
    <subcellularLocation>
        <location evidence="1 6">Nucleus</location>
    </subcellularLocation>
</comment>
<dbReference type="InterPro" id="IPR036390">
    <property type="entry name" value="WH_DNA-bd_sf"/>
</dbReference>
<dbReference type="RefSeq" id="XP_014673205.1">
    <property type="nucleotide sequence ID" value="XM_014817719.1"/>
</dbReference>
<dbReference type="Pfam" id="PF00538">
    <property type="entry name" value="Linker_histone"/>
    <property type="match status" value="1"/>
</dbReference>
<dbReference type="PANTHER" id="PTHR11467:SF36">
    <property type="entry name" value="HISTONE 24-RELATED"/>
    <property type="match status" value="1"/>
</dbReference>
<feature type="compositionally biased region" description="Basic and acidic residues" evidence="7">
    <location>
        <begin position="97"/>
        <end position="106"/>
    </location>
</feature>
<evidence type="ECO:0000313" key="9">
    <source>
        <dbReference type="Proteomes" id="UP000695022"/>
    </source>
</evidence>
<comment type="similarity">
    <text evidence="6">Belongs to the histone H1/H5 family.</text>
</comment>
<dbReference type="PANTHER" id="PTHR11467">
    <property type="entry name" value="HISTONE H1"/>
    <property type="match status" value="1"/>
</dbReference>
<feature type="domain" description="H15" evidence="8">
    <location>
        <begin position="23"/>
        <end position="99"/>
    </location>
</feature>
<evidence type="ECO:0000256" key="3">
    <source>
        <dbReference type="ARBA" id="ARBA00022454"/>
    </source>
</evidence>
<dbReference type="SUPFAM" id="SSF46785">
    <property type="entry name" value="Winged helix' DNA-binding domain"/>
    <property type="match status" value="1"/>
</dbReference>
<feature type="region of interest" description="Disordered" evidence="7">
    <location>
        <begin position="83"/>
        <end position="196"/>
    </location>
</feature>
<evidence type="ECO:0000256" key="7">
    <source>
        <dbReference type="SAM" id="MobiDB-lite"/>
    </source>
</evidence>
<evidence type="ECO:0000256" key="2">
    <source>
        <dbReference type="ARBA" id="ARBA00004286"/>
    </source>
</evidence>